<name>A0A3N5YAI9_9ALTE</name>
<evidence type="ECO:0000313" key="7">
    <source>
        <dbReference type="EMBL" id="RPJ68579.1"/>
    </source>
</evidence>
<feature type="transmembrane region" description="Helical" evidence="5">
    <location>
        <begin position="360"/>
        <end position="383"/>
    </location>
</feature>
<sequence length="459" mass="49949">MQINTSRYQIIIASTCCLLIALGWYIVPHPAVAAVVCLLPILFVTTLQIPFFIILMFVIFSFFRIHEAFPALYPLRIPLLLAAASLAVLSWHILITEKIKPYWRPEMTWLAVFFVLVSIGVLVAVNRSVAMTTYTGVYVKIGIMTLAVAWMTREAKDFALASKLIVIAGIAIAYVALYNQANGIGLVEGTRVTIGRDIRSNLGDPNDLALVLMFPMAFAVSLIFTPNIGRLARLLGYVGAPLLFSAVIATQSRGGLLGIMAVFALFGYRRIKSKVLFFSVGGIAMFALLALAGISERASGGAAEEGIDESAMGRLYAWQAAWGMALARPLTGVGLDNFYHNYFFYSPHWDGKNHAVHSTWFGVMAETGFLGLIVFIILIVSLFKSATRSLRLIESSSITAPGVHAASQAVLAGLSATLVSGTFLTQGFTWPLYILSALVIAIARWVDTTIPSSQHEQEN</sequence>
<protein>
    <submittedName>
        <fullName evidence="7">Oligosaccharide repeat unit polymerase</fullName>
    </submittedName>
</protein>
<dbReference type="AlphaFoldDB" id="A0A3N5YAI9"/>
<proteinExistence type="predicted"/>
<evidence type="ECO:0000256" key="3">
    <source>
        <dbReference type="ARBA" id="ARBA00022989"/>
    </source>
</evidence>
<comment type="subcellular location">
    <subcellularLocation>
        <location evidence="1">Membrane</location>
        <topology evidence="1">Multi-pass membrane protein</topology>
    </subcellularLocation>
</comment>
<dbReference type="Proteomes" id="UP000275281">
    <property type="component" value="Unassembled WGS sequence"/>
</dbReference>
<evidence type="ECO:0000256" key="5">
    <source>
        <dbReference type="SAM" id="Phobius"/>
    </source>
</evidence>
<dbReference type="OrthoDB" id="871774at2"/>
<dbReference type="PANTHER" id="PTHR37422">
    <property type="entry name" value="TEICHURONIC ACID BIOSYNTHESIS PROTEIN TUAE"/>
    <property type="match status" value="1"/>
</dbReference>
<keyword evidence="4 5" id="KW-0472">Membrane</keyword>
<keyword evidence="8" id="KW-1185">Reference proteome</keyword>
<evidence type="ECO:0000256" key="2">
    <source>
        <dbReference type="ARBA" id="ARBA00022692"/>
    </source>
</evidence>
<feature type="transmembrane region" description="Helical" evidence="5">
    <location>
        <begin position="7"/>
        <end position="27"/>
    </location>
</feature>
<dbReference type="GO" id="GO:0016020">
    <property type="term" value="C:membrane"/>
    <property type="evidence" value="ECO:0007669"/>
    <property type="project" value="UniProtKB-SubCell"/>
</dbReference>
<evidence type="ECO:0000256" key="4">
    <source>
        <dbReference type="ARBA" id="ARBA00023136"/>
    </source>
</evidence>
<evidence type="ECO:0000313" key="8">
    <source>
        <dbReference type="Proteomes" id="UP000275281"/>
    </source>
</evidence>
<accession>A0A3N5YAI9</accession>
<feature type="transmembrane region" description="Helical" evidence="5">
    <location>
        <begin position="75"/>
        <end position="95"/>
    </location>
</feature>
<keyword evidence="2 5" id="KW-0812">Transmembrane</keyword>
<evidence type="ECO:0000259" key="6">
    <source>
        <dbReference type="Pfam" id="PF04932"/>
    </source>
</evidence>
<feature type="transmembrane region" description="Helical" evidence="5">
    <location>
        <begin position="107"/>
        <end position="125"/>
    </location>
</feature>
<organism evidence="7 8">
    <name type="scientific">Alteromonas sediminis</name>
    <dbReference type="NCBI Taxonomy" id="2259342"/>
    <lineage>
        <taxon>Bacteria</taxon>
        <taxon>Pseudomonadati</taxon>
        <taxon>Pseudomonadota</taxon>
        <taxon>Gammaproteobacteria</taxon>
        <taxon>Alteromonadales</taxon>
        <taxon>Alteromonadaceae</taxon>
        <taxon>Alteromonas/Salinimonas group</taxon>
        <taxon>Alteromonas</taxon>
    </lineage>
</organism>
<feature type="domain" description="O-antigen ligase-related" evidence="6">
    <location>
        <begin position="242"/>
        <end position="376"/>
    </location>
</feature>
<dbReference type="Pfam" id="PF04932">
    <property type="entry name" value="Wzy_C"/>
    <property type="match status" value="1"/>
</dbReference>
<evidence type="ECO:0000256" key="1">
    <source>
        <dbReference type="ARBA" id="ARBA00004141"/>
    </source>
</evidence>
<dbReference type="RefSeq" id="WP_124026580.1">
    <property type="nucleotide sequence ID" value="NZ_JBHRSN010000005.1"/>
</dbReference>
<dbReference type="PANTHER" id="PTHR37422:SF23">
    <property type="entry name" value="TEICHURONIC ACID BIOSYNTHESIS PROTEIN TUAE"/>
    <property type="match status" value="1"/>
</dbReference>
<feature type="transmembrane region" description="Helical" evidence="5">
    <location>
        <begin position="240"/>
        <end position="268"/>
    </location>
</feature>
<dbReference type="InterPro" id="IPR051533">
    <property type="entry name" value="WaaL-like"/>
</dbReference>
<dbReference type="EMBL" id="RPOK01000001">
    <property type="protein sequence ID" value="RPJ68579.1"/>
    <property type="molecule type" value="Genomic_DNA"/>
</dbReference>
<feature type="transmembrane region" description="Helical" evidence="5">
    <location>
        <begin position="208"/>
        <end position="228"/>
    </location>
</feature>
<feature type="transmembrane region" description="Helical" evidence="5">
    <location>
        <begin position="275"/>
        <end position="294"/>
    </location>
</feature>
<feature type="transmembrane region" description="Helical" evidence="5">
    <location>
        <begin position="158"/>
        <end position="177"/>
    </location>
</feature>
<comment type="caution">
    <text evidence="7">The sequence shown here is derived from an EMBL/GenBank/DDBJ whole genome shotgun (WGS) entry which is preliminary data.</text>
</comment>
<reference evidence="7 8" key="1">
    <citation type="submission" date="2018-11" db="EMBL/GenBank/DDBJ databases">
        <authorList>
            <person name="Ye M.-Q."/>
            <person name="Du Z.-J."/>
        </authorList>
    </citation>
    <scope>NUCLEOTIDE SEQUENCE [LARGE SCALE GENOMIC DNA]</scope>
    <source>
        <strain evidence="7 8">U0105</strain>
    </source>
</reference>
<dbReference type="InterPro" id="IPR007016">
    <property type="entry name" value="O-antigen_ligase-rel_domated"/>
</dbReference>
<feature type="transmembrane region" description="Helical" evidence="5">
    <location>
        <begin position="33"/>
        <end position="63"/>
    </location>
</feature>
<feature type="transmembrane region" description="Helical" evidence="5">
    <location>
        <begin position="132"/>
        <end position="152"/>
    </location>
</feature>
<gene>
    <name evidence="7" type="ORF">DRW07_04030</name>
</gene>
<keyword evidence="3 5" id="KW-1133">Transmembrane helix</keyword>